<dbReference type="PANTHER" id="PTHR18934">
    <property type="entry name" value="ATP-DEPENDENT RNA HELICASE"/>
    <property type="match status" value="1"/>
</dbReference>
<dbReference type="InterPro" id="IPR014001">
    <property type="entry name" value="Helicase_ATP-bd"/>
</dbReference>
<dbReference type="SMART" id="SM00847">
    <property type="entry name" value="HA2"/>
    <property type="match status" value="1"/>
</dbReference>
<evidence type="ECO:0000259" key="6">
    <source>
        <dbReference type="PROSITE" id="PS51194"/>
    </source>
</evidence>
<dbReference type="PROSITE" id="PS51194">
    <property type="entry name" value="HELICASE_CTER"/>
    <property type="match status" value="1"/>
</dbReference>
<dbReference type="GO" id="GO:0003724">
    <property type="term" value="F:RNA helicase activity"/>
    <property type="evidence" value="ECO:0007669"/>
    <property type="project" value="UniProtKB-EC"/>
</dbReference>
<evidence type="ECO:0000259" key="5">
    <source>
        <dbReference type="PROSITE" id="PS51192"/>
    </source>
</evidence>
<reference evidence="7 8" key="1">
    <citation type="submission" date="2020-08" db="EMBL/GenBank/DDBJ databases">
        <title>Sequencing the genomes of 1000 actinobacteria strains.</title>
        <authorList>
            <person name="Klenk H.-P."/>
        </authorList>
    </citation>
    <scope>NUCLEOTIDE SEQUENCE [LARGE SCALE GENOMIC DNA]</scope>
    <source>
        <strain evidence="7 8">DSM 23040</strain>
    </source>
</reference>
<dbReference type="GO" id="GO:0005524">
    <property type="term" value="F:ATP binding"/>
    <property type="evidence" value="ECO:0007669"/>
    <property type="project" value="UniProtKB-KW"/>
</dbReference>
<dbReference type="Pfam" id="PF07717">
    <property type="entry name" value="OB_NTP_bind"/>
    <property type="match status" value="1"/>
</dbReference>
<keyword evidence="1" id="KW-0547">Nucleotide-binding</keyword>
<dbReference type="Pfam" id="PF11898">
    <property type="entry name" value="DUF3418"/>
    <property type="match status" value="1"/>
</dbReference>
<dbReference type="Pfam" id="PF00271">
    <property type="entry name" value="Helicase_C"/>
    <property type="match status" value="1"/>
</dbReference>
<dbReference type="InterPro" id="IPR010222">
    <property type="entry name" value="RNA_helicase_HrpA"/>
</dbReference>
<dbReference type="EC" id="3.6.4.13" evidence="7"/>
<gene>
    <name evidence="7" type="ORF">FHX50_000295</name>
</gene>
<organism evidence="7 8">
    <name type="scientific">Helcobacillus massiliensis</name>
    <dbReference type="NCBI Taxonomy" id="521392"/>
    <lineage>
        <taxon>Bacteria</taxon>
        <taxon>Bacillati</taxon>
        <taxon>Actinomycetota</taxon>
        <taxon>Actinomycetes</taxon>
        <taxon>Micrococcales</taxon>
        <taxon>Dermabacteraceae</taxon>
        <taxon>Helcobacillus</taxon>
    </lineage>
</organism>
<dbReference type="NCBIfam" id="TIGR01967">
    <property type="entry name" value="DEAH_box_HrpA"/>
    <property type="match status" value="1"/>
</dbReference>
<keyword evidence="8" id="KW-1185">Reference proteome</keyword>
<dbReference type="Gene3D" id="3.40.50.300">
    <property type="entry name" value="P-loop containing nucleotide triphosphate hydrolases"/>
    <property type="match status" value="2"/>
</dbReference>
<dbReference type="InterPro" id="IPR024590">
    <property type="entry name" value="HrpA_C"/>
</dbReference>
<dbReference type="Proteomes" id="UP000568050">
    <property type="component" value="Unassembled WGS sequence"/>
</dbReference>
<evidence type="ECO:0000256" key="4">
    <source>
        <dbReference type="ARBA" id="ARBA00022840"/>
    </source>
</evidence>
<dbReference type="RefSeq" id="WP_183373785.1">
    <property type="nucleotide sequence ID" value="NZ_CBCSFZ010000015.1"/>
</dbReference>
<evidence type="ECO:0000256" key="1">
    <source>
        <dbReference type="ARBA" id="ARBA00022741"/>
    </source>
</evidence>
<keyword evidence="4" id="KW-0067">ATP-binding</keyword>
<dbReference type="GO" id="GO:0016787">
    <property type="term" value="F:hydrolase activity"/>
    <property type="evidence" value="ECO:0007669"/>
    <property type="project" value="UniProtKB-KW"/>
</dbReference>
<dbReference type="SMART" id="SM00490">
    <property type="entry name" value="HELICc"/>
    <property type="match status" value="1"/>
</dbReference>
<dbReference type="NCBIfam" id="NF008348">
    <property type="entry name" value="PRK11131.1"/>
    <property type="match status" value="1"/>
</dbReference>
<dbReference type="EMBL" id="JACHWP010000001">
    <property type="protein sequence ID" value="MBB3022047.1"/>
    <property type="molecule type" value="Genomic_DNA"/>
</dbReference>
<evidence type="ECO:0000256" key="3">
    <source>
        <dbReference type="ARBA" id="ARBA00022806"/>
    </source>
</evidence>
<dbReference type="PANTHER" id="PTHR18934:SF99">
    <property type="entry name" value="ATP-DEPENDENT RNA HELICASE DHX37-RELATED"/>
    <property type="match status" value="1"/>
</dbReference>
<feature type="domain" description="Helicase ATP-binding" evidence="5">
    <location>
        <begin position="28"/>
        <end position="193"/>
    </location>
</feature>
<dbReference type="Pfam" id="PF00270">
    <property type="entry name" value="DEAD"/>
    <property type="match status" value="1"/>
</dbReference>
<comment type="caution">
    <text evidence="7">The sequence shown here is derived from an EMBL/GenBank/DDBJ whole genome shotgun (WGS) entry which is preliminary data.</text>
</comment>
<dbReference type="FunFam" id="1.20.120.1080:FF:000005">
    <property type="entry name" value="ATP-dependent helicase HrpA"/>
    <property type="match status" value="1"/>
</dbReference>
<dbReference type="SMART" id="SM00487">
    <property type="entry name" value="DEXDc"/>
    <property type="match status" value="1"/>
</dbReference>
<dbReference type="SMART" id="SM00382">
    <property type="entry name" value="AAA"/>
    <property type="match status" value="1"/>
</dbReference>
<dbReference type="PROSITE" id="PS51192">
    <property type="entry name" value="HELICASE_ATP_BIND_1"/>
    <property type="match status" value="1"/>
</dbReference>
<dbReference type="InterPro" id="IPR011709">
    <property type="entry name" value="DEAD-box_helicase_OB_fold"/>
</dbReference>
<accession>A0A839QXD4</accession>
<dbReference type="CDD" id="cd18791">
    <property type="entry name" value="SF2_C_RHA"/>
    <property type="match status" value="1"/>
</dbReference>
<evidence type="ECO:0000256" key="2">
    <source>
        <dbReference type="ARBA" id="ARBA00022801"/>
    </source>
</evidence>
<dbReference type="GO" id="GO:0003723">
    <property type="term" value="F:RNA binding"/>
    <property type="evidence" value="ECO:0007669"/>
    <property type="project" value="TreeGrafter"/>
</dbReference>
<feature type="domain" description="Helicase C-terminal" evidence="6">
    <location>
        <begin position="234"/>
        <end position="414"/>
    </location>
</feature>
<dbReference type="InterPro" id="IPR027417">
    <property type="entry name" value="P-loop_NTPase"/>
</dbReference>
<evidence type="ECO:0000313" key="8">
    <source>
        <dbReference type="Proteomes" id="UP000568050"/>
    </source>
</evidence>
<dbReference type="InterPro" id="IPR003593">
    <property type="entry name" value="AAA+_ATPase"/>
</dbReference>
<evidence type="ECO:0000313" key="7">
    <source>
        <dbReference type="EMBL" id="MBB3022047.1"/>
    </source>
</evidence>
<dbReference type="InterPro" id="IPR001650">
    <property type="entry name" value="Helicase_C-like"/>
</dbReference>
<proteinExistence type="predicted"/>
<sequence length="1292" mass="145119">MSTSSSPAPIAITYPSDLPVSERREDIMAAIRDHQIVVIAGETGSGKTTQLPKMCLELGRGANGRLIGHTQPRRIAARSVASRIAHELGEKLGEGTVGYQVRFTKQTARGARLKVMTDGILLSEIQHDRLLKKYDTIIIDEAHERSLTIDMLLGYLKRIARRRPDLKIIITSATIDPERFAAFFSDDSDDPAPILEVSGRTYPVEIRYRPLVLETTVEAENEDEEDLYEKEERSLPQAVCSAVDELRREGPGDILVFLPGEREIREIGDELGKHLAARTRAGEQVQVLPLFGRLSQADQDRIFSPPKNSTTRRIILATNVAETSLTVPGITYVIDSGLARISRYSQRTKVQRLPIEPISQASAQQRSGRSGRTAPGIAIRLFSEEDFAARPEFTEPEILRTSLASVVLQMTALGLGDIERFEFLEKPETRAVRDGIRLLEELHAIEQKPSAPGGRALTPTGRKLARFPLDPRMARMLLEAHDRGALADVLIIVAALSIQDPRERPLEQQEKADQLHRRFADDTSDFLTLLNLWRHIEERRRALSSSALRREIRQEFLHYMRIREWWDLHGQLKQMCRDLDLHTSSDRAGDDAIHQSLLAGLLSHVGLFEEKNRDYQGARGTRFVLWPGSAIAKKRPDYVMAAELVETSRLFGRTAARIRPEWIEELGAHVVKRSYSEPHWSTKRASAMAYEKVTLYGVPIIAQRAVNLGRIDREQARDTFIQQALIEGRWTTRHHFFRDNNRLIEDLQELEAKTRRRDIIAGDETLFRFYDERLPQNIVSGRHFDSWWKKQRHKTPDLLHFTRDLLLADDAEPVAQGFPDTWVQGDITLHLTYNFDPTTQRDAKQKQRDGVTATVPLAVLGRLEDTGFDWLVPGMREELIIELIRSLPKPLRRHLIPAPDKAKAVAQTLADDDPNTGEKFVEAVADELVALPGVPDDLELYGPEFQTDRLSEHLRMHFRVVDEKGRTVGAGDDLAQLKQRLAGRVRTSAAKQADSFGARGLTAFPDTPIPTTRRSRQGALDVVVYPALVVRTETDGAVRIDLTALPSAQEQAREHPAAVTRLVDQRMRTDSAQILAGLPNPVKLAITQSSYGSAQKLLADASLAATADLVRRTDAAGMVFEPDDFEALVERVGTEHPALARSLMLNAVDALAAHAKVAKAVSRVNSLSVLNQITQLRDHAASLVGERFVSRTPARWLPELPRFEKAALHRVDKMQDNPQKDAHAQWQIQDIEGYWQHAQLKLPAAVRASEAAQDIPWLIEELRVSLFAQQLGTSVTVSDKRIRKAIAELEKS</sequence>
<dbReference type="Pfam" id="PF21010">
    <property type="entry name" value="HA2_C"/>
    <property type="match status" value="1"/>
</dbReference>
<name>A0A839QXD4_9MICO</name>
<keyword evidence="2 7" id="KW-0378">Hydrolase</keyword>
<protein>
    <submittedName>
        <fullName evidence="7">ATP-dependent helicase HrpA</fullName>
        <ecNumber evidence="7">3.6.4.13</ecNumber>
    </submittedName>
</protein>
<dbReference type="Gene3D" id="1.20.120.1080">
    <property type="match status" value="1"/>
</dbReference>
<dbReference type="SUPFAM" id="SSF52540">
    <property type="entry name" value="P-loop containing nucleoside triphosphate hydrolases"/>
    <property type="match status" value="1"/>
</dbReference>
<dbReference type="InterPro" id="IPR007502">
    <property type="entry name" value="Helicase-assoc_dom"/>
</dbReference>
<dbReference type="InterPro" id="IPR011545">
    <property type="entry name" value="DEAD/DEAH_box_helicase_dom"/>
</dbReference>
<keyword evidence="3 7" id="KW-0347">Helicase</keyword>